<reference evidence="2 3" key="2">
    <citation type="submission" date="2017-10" db="EMBL/GenBank/DDBJ databases">
        <title>Bacterial endophytes that colonize and modify switchgrass growth.</title>
        <authorList>
            <person name="Debolt S."/>
        </authorList>
    </citation>
    <scope>NUCLEOTIDE SEQUENCE [LARGE SCALE GENOMIC DNA]</scope>
    <source>
        <strain evidence="2 3">A2-S9</strain>
    </source>
</reference>
<gene>
    <name evidence="2" type="ORF">DM05_3585</name>
</gene>
<reference evidence="2 3" key="1">
    <citation type="submission" date="2017-09" db="EMBL/GenBank/DDBJ databases">
        <authorList>
            <person name="DeBolt S."/>
            <person name="Huntemann M."/>
            <person name="Clum A."/>
            <person name="Pillay M."/>
            <person name="Palaniappan K."/>
            <person name="Varghese N."/>
            <person name="Mikhailova N."/>
            <person name="Stamatis D."/>
            <person name="Reddy T."/>
            <person name="Daum C."/>
            <person name="Shapiro N."/>
            <person name="Ivanova N."/>
            <person name="Kyrpides N."/>
            <person name="Woyke T."/>
        </authorList>
    </citation>
    <scope>NUCLEOTIDE SEQUENCE [LARGE SCALE GENOMIC DNA]</scope>
    <source>
        <strain evidence="2 3">A2-S9</strain>
    </source>
</reference>
<protein>
    <submittedName>
        <fullName evidence="2">Uncharacterized protein</fullName>
    </submittedName>
</protein>
<feature type="transmembrane region" description="Helical" evidence="1">
    <location>
        <begin position="6"/>
        <end position="24"/>
    </location>
</feature>
<dbReference type="AlphaFoldDB" id="A0A7Z1K103"/>
<keyword evidence="1" id="KW-0472">Membrane</keyword>
<name>A0A7Z1K103_9PSED</name>
<proteinExistence type="predicted"/>
<dbReference type="EMBL" id="PDJN01000003">
    <property type="protein sequence ID" value="PFG58920.1"/>
    <property type="molecule type" value="Genomic_DNA"/>
</dbReference>
<sequence>MTAIQICALISIIFAAAILYWVGYRGGLIDGRIEGIDEGKAIQQSDSSGAIRDLELSLEQAQTHHKQLFAHYMRALDASKLGEPARKTLLDIAEKLRIAAETFSAFRTGKKLERDSLALRDQALAMAALLDPAAPKLEPTPANSSITEPQGRWVIERGPTEAMCPEEARKALLFFRTEAELHTRNQKAVGGDV</sequence>
<comment type="caution">
    <text evidence="2">The sequence shown here is derived from an EMBL/GenBank/DDBJ whole genome shotgun (WGS) entry which is preliminary data.</text>
</comment>
<evidence type="ECO:0000256" key="1">
    <source>
        <dbReference type="SAM" id="Phobius"/>
    </source>
</evidence>
<keyword evidence="1" id="KW-1133">Transmembrane helix</keyword>
<evidence type="ECO:0000313" key="2">
    <source>
        <dbReference type="EMBL" id="PFG58920.1"/>
    </source>
</evidence>
<accession>A0A7Z1K103</accession>
<organism evidence="2 3">
    <name type="scientific">Pseudomonas poae</name>
    <dbReference type="NCBI Taxonomy" id="200451"/>
    <lineage>
        <taxon>Bacteria</taxon>
        <taxon>Pseudomonadati</taxon>
        <taxon>Pseudomonadota</taxon>
        <taxon>Gammaproteobacteria</taxon>
        <taxon>Pseudomonadales</taxon>
        <taxon>Pseudomonadaceae</taxon>
        <taxon>Pseudomonas</taxon>
    </lineage>
</organism>
<evidence type="ECO:0000313" key="3">
    <source>
        <dbReference type="Proteomes" id="UP000221580"/>
    </source>
</evidence>
<dbReference type="Proteomes" id="UP000221580">
    <property type="component" value="Unassembled WGS sequence"/>
</dbReference>
<keyword evidence="1" id="KW-0812">Transmembrane</keyword>